<proteinExistence type="inferred from homology"/>
<dbReference type="EC" id="2.7.1.71" evidence="7"/>
<evidence type="ECO:0000256" key="6">
    <source>
        <dbReference type="ARBA" id="ARBA00023141"/>
    </source>
</evidence>
<dbReference type="InterPro" id="IPR000623">
    <property type="entry name" value="Shikimate_kinase/TSH1"/>
</dbReference>
<dbReference type="PRINTS" id="PR01100">
    <property type="entry name" value="SHIKIMTKNASE"/>
</dbReference>
<comment type="caution">
    <text evidence="7">Lacks conserved residue(s) required for the propagation of feature annotation.</text>
</comment>
<organism evidence="8 9">
    <name type="scientific">Tenacibaculum polynesiense</name>
    <dbReference type="NCBI Taxonomy" id="3137857"/>
    <lineage>
        <taxon>Bacteria</taxon>
        <taxon>Pseudomonadati</taxon>
        <taxon>Bacteroidota</taxon>
        <taxon>Flavobacteriia</taxon>
        <taxon>Flavobacteriales</taxon>
        <taxon>Flavobacteriaceae</taxon>
        <taxon>Tenacibaculum</taxon>
    </lineage>
</organism>
<comment type="subunit">
    <text evidence="7">Monomer.</text>
</comment>
<feature type="binding site" evidence="7">
    <location>
        <position position="142"/>
    </location>
    <ligand>
        <name>substrate</name>
    </ligand>
</feature>
<comment type="cofactor">
    <cofactor evidence="7">
        <name>Mg(2+)</name>
        <dbReference type="ChEBI" id="CHEBI:18420"/>
    </cofactor>
    <text evidence="7">Binds 1 Mg(2+) ion per subunit.</text>
</comment>
<comment type="catalytic activity">
    <reaction evidence="7">
        <text>shikimate + ATP = 3-phosphoshikimate + ADP + H(+)</text>
        <dbReference type="Rhea" id="RHEA:13121"/>
        <dbReference type="ChEBI" id="CHEBI:15378"/>
        <dbReference type="ChEBI" id="CHEBI:30616"/>
        <dbReference type="ChEBI" id="CHEBI:36208"/>
        <dbReference type="ChEBI" id="CHEBI:145989"/>
        <dbReference type="ChEBI" id="CHEBI:456216"/>
        <dbReference type="EC" id="2.7.1.71"/>
    </reaction>
</comment>
<dbReference type="Gene3D" id="3.40.50.300">
    <property type="entry name" value="P-loop containing nucleotide triphosphate hydrolases"/>
    <property type="match status" value="1"/>
</dbReference>
<keyword evidence="7" id="KW-0963">Cytoplasm</keyword>
<evidence type="ECO:0000256" key="3">
    <source>
        <dbReference type="ARBA" id="ARBA00022741"/>
    </source>
</evidence>
<gene>
    <name evidence="7 8" type="primary">aroK</name>
    <name evidence="8" type="ORF">T190423A01A_30113</name>
</gene>
<dbReference type="InterPro" id="IPR031322">
    <property type="entry name" value="Shikimate/glucono_kinase"/>
</dbReference>
<dbReference type="RefSeq" id="WP_348716910.1">
    <property type="nucleotide sequence ID" value="NZ_CAXJIO010000012.1"/>
</dbReference>
<comment type="similarity">
    <text evidence="7">Belongs to the shikimate kinase family.</text>
</comment>
<sequence length="172" mass="19860">MKFIFLGYMASGKSTIGRLFAEKRGLNFIDLDAYIEEKEAMSVTEIFKSKGEIYFRKQENLYLKELLQLEEDFVLALGGGTPCYANNMNVLLESANTLSIYLKLKITTLFNRLTKEKSERPLVADLEDNDIMEFIAKHLFERGYYYNQANIIVNGDDKEVEILVEEVDRLLS</sequence>
<comment type="subcellular location">
    <subcellularLocation>
        <location evidence="7">Cytoplasm</location>
    </subcellularLocation>
</comment>
<feature type="binding site" evidence="7">
    <location>
        <position position="32"/>
    </location>
    <ligand>
        <name>substrate</name>
    </ligand>
</feature>
<comment type="caution">
    <text evidence="8">The sequence shown here is derived from an EMBL/GenBank/DDBJ whole genome shotgun (WGS) entry which is preliminary data.</text>
</comment>
<evidence type="ECO:0000313" key="9">
    <source>
        <dbReference type="Proteomes" id="UP001497527"/>
    </source>
</evidence>
<feature type="binding site" evidence="7">
    <location>
        <position position="79"/>
    </location>
    <ligand>
        <name>substrate</name>
    </ligand>
</feature>
<keyword evidence="4 7" id="KW-0418">Kinase</keyword>
<evidence type="ECO:0000256" key="4">
    <source>
        <dbReference type="ARBA" id="ARBA00022777"/>
    </source>
</evidence>
<protein>
    <recommendedName>
        <fullName evidence="7">Shikimate kinase</fullName>
        <shortName evidence="7">SK</shortName>
        <ecNumber evidence="7">2.7.1.71</ecNumber>
    </recommendedName>
</protein>
<dbReference type="InterPro" id="IPR027417">
    <property type="entry name" value="P-loop_NTPase"/>
</dbReference>
<evidence type="ECO:0000256" key="2">
    <source>
        <dbReference type="ARBA" id="ARBA00022679"/>
    </source>
</evidence>
<dbReference type="PANTHER" id="PTHR21087:SF16">
    <property type="entry name" value="SHIKIMATE KINASE 1, CHLOROPLASTIC"/>
    <property type="match status" value="1"/>
</dbReference>
<keyword evidence="1 7" id="KW-0028">Amino-acid biosynthesis</keyword>
<keyword evidence="9" id="KW-1185">Reference proteome</keyword>
<accession>A0ABM9PBX5</accession>
<evidence type="ECO:0000256" key="5">
    <source>
        <dbReference type="ARBA" id="ARBA00022840"/>
    </source>
</evidence>
<dbReference type="Proteomes" id="UP001497527">
    <property type="component" value="Unassembled WGS sequence"/>
</dbReference>
<keyword evidence="2 7" id="KW-0808">Transferase</keyword>
<dbReference type="SUPFAM" id="SSF52540">
    <property type="entry name" value="P-loop containing nucleoside triphosphate hydrolases"/>
    <property type="match status" value="1"/>
</dbReference>
<dbReference type="CDD" id="cd00464">
    <property type="entry name" value="SK"/>
    <property type="match status" value="1"/>
</dbReference>
<comment type="function">
    <text evidence="7">Catalyzes the specific phosphorylation of the 3-hydroxyl group of shikimic acid using ATP as a cosubstrate.</text>
</comment>
<feature type="binding site" evidence="7">
    <location>
        <position position="14"/>
    </location>
    <ligand>
        <name>Mg(2+)</name>
        <dbReference type="ChEBI" id="CHEBI:18420"/>
    </ligand>
</feature>
<dbReference type="EMBL" id="CAXJIO010000012">
    <property type="protein sequence ID" value="CAL2102999.1"/>
    <property type="molecule type" value="Genomic_DNA"/>
</dbReference>
<keyword evidence="3 7" id="KW-0547">Nucleotide-binding</keyword>
<evidence type="ECO:0000256" key="1">
    <source>
        <dbReference type="ARBA" id="ARBA00022605"/>
    </source>
</evidence>
<keyword evidence="7" id="KW-0460">Magnesium</keyword>
<evidence type="ECO:0000256" key="7">
    <source>
        <dbReference type="HAMAP-Rule" id="MF_00109"/>
    </source>
</evidence>
<dbReference type="PANTHER" id="PTHR21087">
    <property type="entry name" value="SHIKIMATE KINASE"/>
    <property type="match status" value="1"/>
</dbReference>
<dbReference type="HAMAP" id="MF_00109">
    <property type="entry name" value="Shikimate_kinase"/>
    <property type="match status" value="1"/>
</dbReference>
<feature type="binding site" evidence="7">
    <location>
        <begin position="10"/>
        <end position="15"/>
    </location>
    <ligand>
        <name>ATP</name>
        <dbReference type="ChEBI" id="CHEBI:30616"/>
    </ligand>
</feature>
<keyword evidence="6 7" id="KW-0057">Aromatic amino acid biosynthesis</keyword>
<feature type="binding site" evidence="7">
    <location>
        <position position="56"/>
    </location>
    <ligand>
        <name>substrate</name>
    </ligand>
</feature>
<dbReference type="Pfam" id="PF01202">
    <property type="entry name" value="SKI"/>
    <property type="match status" value="1"/>
</dbReference>
<reference evidence="8 9" key="1">
    <citation type="submission" date="2024-05" db="EMBL/GenBank/DDBJ databases">
        <authorList>
            <person name="Duchaud E."/>
        </authorList>
    </citation>
    <scope>NUCLEOTIDE SEQUENCE [LARGE SCALE GENOMIC DNA]</scope>
    <source>
        <strain evidence="8">Ena-SAMPLE-TAB-13-05-2024-13:56:06:370-140308</strain>
    </source>
</reference>
<feature type="binding site" evidence="7">
    <location>
        <position position="120"/>
    </location>
    <ligand>
        <name>ATP</name>
        <dbReference type="ChEBI" id="CHEBI:30616"/>
    </ligand>
</feature>
<evidence type="ECO:0000313" key="8">
    <source>
        <dbReference type="EMBL" id="CAL2102999.1"/>
    </source>
</evidence>
<keyword evidence="7" id="KW-0479">Metal-binding</keyword>
<comment type="pathway">
    <text evidence="7">Metabolic intermediate biosynthesis; chorismate biosynthesis; chorismate from D-erythrose 4-phosphate and phosphoenolpyruvate: step 5/7.</text>
</comment>
<name>A0ABM9PBX5_9FLAO</name>
<dbReference type="GO" id="GO:0004765">
    <property type="term" value="F:shikimate kinase activity"/>
    <property type="evidence" value="ECO:0007669"/>
    <property type="project" value="UniProtKB-EC"/>
</dbReference>
<keyword evidence="5 7" id="KW-0067">ATP-binding</keyword>